<feature type="non-terminal residue" evidence="6">
    <location>
        <position position="1"/>
    </location>
</feature>
<dbReference type="GO" id="GO:0005829">
    <property type="term" value="C:cytosol"/>
    <property type="evidence" value="ECO:0007669"/>
    <property type="project" value="TreeGrafter"/>
</dbReference>
<keyword evidence="2" id="KW-0547">Nucleotide-binding</keyword>
<reference evidence="6" key="1">
    <citation type="submission" date="2015-07" db="EMBL/GenBank/DDBJ databases">
        <title>Adaptation to a free-living lifestyle via gene acquisitions in the diplomonad Trepomonas sp. PC1.</title>
        <authorList>
            <person name="Xu F."/>
            <person name="Jerlstrom-Hultqvist J."/>
            <person name="Kolisko M."/>
            <person name="Simpson A.G.B."/>
            <person name="Roger A.J."/>
            <person name="Svard S.G."/>
            <person name="Andersson J.O."/>
        </authorList>
    </citation>
    <scope>NUCLEOTIDE SEQUENCE</scope>
    <source>
        <strain evidence="6">PC1</strain>
    </source>
</reference>
<gene>
    <name evidence="6" type="ORF">TPC1_13727</name>
</gene>
<dbReference type="GO" id="GO:0034727">
    <property type="term" value="P:piecemeal microautophagy of the nucleus"/>
    <property type="evidence" value="ECO:0007669"/>
    <property type="project" value="TreeGrafter"/>
</dbReference>
<dbReference type="PROSITE" id="PS50011">
    <property type="entry name" value="PROTEIN_KINASE_DOM"/>
    <property type="match status" value="1"/>
</dbReference>
<proteinExistence type="predicted"/>
<dbReference type="AlphaFoldDB" id="A0A146KAH6"/>
<sequence length="112" mass="13114">QTVQSQKICNKEQITQLDHKNITKIYDFWQQDGKYYCIMEFVDGVNLTQFIQQKSLSFDELVDLFQQIIAGLQYLHSNGFVHGDLTSNNIIISDMKVKITDFVQNSHTQMMF</sequence>
<dbReference type="Pfam" id="PF00069">
    <property type="entry name" value="Pkinase"/>
    <property type="match status" value="1"/>
</dbReference>
<evidence type="ECO:0000256" key="4">
    <source>
        <dbReference type="ARBA" id="ARBA00022840"/>
    </source>
</evidence>
<dbReference type="SUPFAM" id="SSF56112">
    <property type="entry name" value="Protein kinase-like (PK-like)"/>
    <property type="match status" value="1"/>
</dbReference>
<evidence type="ECO:0000313" key="6">
    <source>
        <dbReference type="EMBL" id="JAP93830.1"/>
    </source>
</evidence>
<organism evidence="6">
    <name type="scientific">Trepomonas sp. PC1</name>
    <dbReference type="NCBI Taxonomy" id="1076344"/>
    <lineage>
        <taxon>Eukaryota</taxon>
        <taxon>Metamonada</taxon>
        <taxon>Diplomonadida</taxon>
        <taxon>Hexamitidae</taxon>
        <taxon>Hexamitinae</taxon>
        <taxon>Trepomonas</taxon>
    </lineage>
</organism>
<name>A0A146KAH6_9EUKA</name>
<dbReference type="GO" id="GO:0000045">
    <property type="term" value="P:autophagosome assembly"/>
    <property type="evidence" value="ECO:0007669"/>
    <property type="project" value="TreeGrafter"/>
</dbReference>
<dbReference type="InterPro" id="IPR008266">
    <property type="entry name" value="Tyr_kinase_AS"/>
</dbReference>
<evidence type="ECO:0000256" key="2">
    <source>
        <dbReference type="ARBA" id="ARBA00022741"/>
    </source>
</evidence>
<dbReference type="GO" id="GO:0010506">
    <property type="term" value="P:regulation of autophagy"/>
    <property type="evidence" value="ECO:0007669"/>
    <property type="project" value="InterPro"/>
</dbReference>
<evidence type="ECO:0000256" key="3">
    <source>
        <dbReference type="ARBA" id="ARBA00022777"/>
    </source>
</evidence>
<dbReference type="GO" id="GO:0061709">
    <property type="term" value="P:reticulophagy"/>
    <property type="evidence" value="ECO:0007669"/>
    <property type="project" value="TreeGrafter"/>
</dbReference>
<dbReference type="GO" id="GO:0004674">
    <property type="term" value="F:protein serine/threonine kinase activity"/>
    <property type="evidence" value="ECO:0007669"/>
    <property type="project" value="UniProtKB-KW"/>
</dbReference>
<feature type="non-terminal residue" evidence="6">
    <location>
        <position position="112"/>
    </location>
</feature>
<dbReference type="GO" id="GO:0042594">
    <property type="term" value="P:response to starvation"/>
    <property type="evidence" value="ECO:0007669"/>
    <property type="project" value="TreeGrafter"/>
</dbReference>
<dbReference type="InterPro" id="IPR011009">
    <property type="entry name" value="Kinase-like_dom_sf"/>
</dbReference>
<dbReference type="GO" id="GO:0005524">
    <property type="term" value="F:ATP binding"/>
    <property type="evidence" value="ECO:0007669"/>
    <property type="project" value="UniProtKB-KW"/>
</dbReference>
<dbReference type="PROSITE" id="PS00109">
    <property type="entry name" value="PROTEIN_KINASE_TYR"/>
    <property type="match status" value="1"/>
</dbReference>
<keyword evidence="6" id="KW-0723">Serine/threonine-protein kinase</keyword>
<dbReference type="PANTHER" id="PTHR24348">
    <property type="entry name" value="SERINE/THREONINE-PROTEIN KINASE UNC-51-RELATED"/>
    <property type="match status" value="1"/>
</dbReference>
<dbReference type="Gene3D" id="1.10.510.10">
    <property type="entry name" value="Transferase(Phosphotransferase) domain 1"/>
    <property type="match status" value="1"/>
</dbReference>
<protein>
    <submittedName>
        <fullName evidence="6">Serine/threonine protein kinase</fullName>
    </submittedName>
</protein>
<dbReference type="GO" id="GO:0000422">
    <property type="term" value="P:autophagy of mitochondrion"/>
    <property type="evidence" value="ECO:0007669"/>
    <property type="project" value="TreeGrafter"/>
</dbReference>
<dbReference type="PANTHER" id="PTHR24348:SF22">
    <property type="entry name" value="NON-SPECIFIC SERINE_THREONINE PROTEIN KINASE"/>
    <property type="match status" value="1"/>
</dbReference>
<evidence type="ECO:0000256" key="1">
    <source>
        <dbReference type="ARBA" id="ARBA00022679"/>
    </source>
</evidence>
<keyword evidence="3 6" id="KW-0418">Kinase</keyword>
<dbReference type="GO" id="GO:0034045">
    <property type="term" value="C:phagophore assembly site membrane"/>
    <property type="evidence" value="ECO:0007669"/>
    <property type="project" value="TreeGrafter"/>
</dbReference>
<feature type="domain" description="Protein kinase" evidence="5">
    <location>
        <begin position="1"/>
        <end position="112"/>
    </location>
</feature>
<dbReference type="InterPro" id="IPR045269">
    <property type="entry name" value="Atg1-like"/>
</dbReference>
<keyword evidence="1" id="KW-0808">Transferase</keyword>
<evidence type="ECO:0000259" key="5">
    <source>
        <dbReference type="PROSITE" id="PS50011"/>
    </source>
</evidence>
<keyword evidence="4" id="KW-0067">ATP-binding</keyword>
<dbReference type="InterPro" id="IPR000719">
    <property type="entry name" value="Prot_kinase_dom"/>
</dbReference>
<dbReference type="GO" id="GO:0005776">
    <property type="term" value="C:autophagosome"/>
    <property type="evidence" value="ECO:0007669"/>
    <property type="project" value="TreeGrafter"/>
</dbReference>
<accession>A0A146KAH6</accession>
<dbReference type="EMBL" id="GDID01002776">
    <property type="protein sequence ID" value="JAP93830.1"/>
    <property type="molecule type" value="Transcribed_RNA"/>
</dbReference>